<dbReference type="AlphaFoldDB" id="A0AAV7UBQ3"/>
<proteinExistence type="predicted"/>
<sequence>MNRRTQDRLFMGPRGLQGHRQSEHIRRGSADRDPRGCHCPIRPRPSLLPLGQYSAGKVLILAGGCTPVRHEHHWMSGRRPGCSVFPPGEMPRFFCARAARSPRVLWPLPCVDRDERCEHTLHASTAHRAAFVDQDD</sequence>
<organism evidence="2 3">
    <name type="scientific">Pleurodeles waltl</name>
    <name type="common">Iberian ribbed newt</name>
    <dbReference type="NCBI Taxonomy" id="8319"/>
    <lineage>
        <taxon>Eukaryota</taxon>
        <taxon>Metazoa</taxon>
        <taxon>Chordata</taxon>
        <taxon>Craniata</taxon>
        <taxon>Vertebrata</taxon>
        <taxon>Euteleostomi</taxon>
        <taxon>Amphibia</taxon>
        <taxon>Batrachia</taxon>
        <taxon>Caudata</taxon>
        <taxon>Salamandroidea</taxon>
        <taxon>Salamandridae</taxon>
        <taxon>Pleurodelinae</taxon>
        <taxon>Pleurodeles</taxon>
    </lineage>
</organism>
<protein>
    <submittedName>
        <fullName evidence="2">Uncharacterized protein</fullName>
    </submittedName>
</protein>
<dbReference type="Proteomes" id="UP001066276">
    <property type="component" value="Chromosome 3_1"/>
</dbReference>
<evidence type="ECO:0000313" key="2">
    <source>
        <dbReference type="EMBL" id="KAJ1185102.1"/>
    </source>
</evidence>
<feature type="region of interest" description="Disordered" evidence="1">
    <location>
        <begin position="1"/>
        <end position="36"/>
    </location>
</feature>
<comment type="caution">
    <text evidence="2">The sequence shown here is derived from an EMBL/GenBank/DDBJ whole genome shotgun (WGS) entry which is preliminary data.</text>
</comment>
<dbReference type="EMBL" id="JANPWB010000005">
    <property type="protein sequence ID" value="KAJ1185102.1"/>
    <property type="molecule type" value="Genomic_DNA"/>
</dbReference>
<accession>A0AAV7UBQ3</accession>
<evidence type="ECO:0000256" key="1">
    <source>
        <dbReference type="SAM" id="MobiDB-lite"/>
    </source>
</evidence>
<keyword evidence="3" id="KW-1185">Reference proteome</keyword>
<feature type="compositionally biased region" description="Basic and acidic residues" evidence="1">
    <location>
        <begin position="20"/>
        <end position="36"/>
    </location>
</feature>
<reference evidence="2" key="1">
    <citation type="journal article" date="2022" name="bioRxiv">
        <title>Sequencing and chromosome-scale assembly of the giantPleurodeles waltlgenome.</title>
        <authorList>
            <person name="Brown T."/>
            <person name="Elewa A."/>
            <person name="Iarovenko S."/>
            <person name="Subramanian E."/>
            <person name="Araus A.J."/>
            <person name="Petzold A."/>
            <person name="Susuki M."/>
            <person name="Suzuki K.-i.T."/>
            <person name="Hayashi T."/>
            <person name="Toyoda A."/>
            <person name="Oliveira C."/>
            <person name="Osipova E."/>
            <person name="Leigh N.D."/>
            <person name="Simon A."/>
            <person name="Yun M.H."/>
        </authorList>
    </citation>
    <scope>NUCLEOTIDE SEQUENCE</scope>
    <source>
        <strain evidence="2">20211129_DDA</strain>
        <tissue evidence="2">Liver</tissue>
    </source>
</reference>
<name>A0AAV7UBQ3_PLEWA</name>
<evidence type="ECO:0000313" key="3">
    <source>
        <dbReference type="Proteomes" id="UP001066276"/>
    </source>
</evidence>
<gene>
    <name evidence="2" type="ORF">NDU88_001897</name>
</gene>